<dbReference type="eggNOG" id="COG0513">
    <property type="taxonomic scope" value="Bacteria"/>
</dbReference>
<evidence type="ECO:0000256" key="3">
    <source>
        <dbReference type="ARBA" id="ARBA00022806"/>
    </source>
</evidence>
<reference evidence="7" key="1">
    <citation type="submission" date="2009-10" db="EMBL/GenBank/DDBJ databases">
        <title>Complete sequence of Bacillus selenitireducens MLS10.</title>
        <authorList>
            <consortium name="US DOE Joint Genome Institute"/>
            <person name="Lucas S."/>
            <person name="Copeland A."/>
            <person name="Lapidus A."/>
            <person name="Glavina del Rio T."/>
            <person name="Dalin E."/>
            <person name="Tice H."/>
            <person name="Bruce D."/>
            <person name="Goodwin L."/>
            <person name="Pitluck S."/>
            <person name="Sims D."/>
            <person name="Brettin T."/>
            <person name="Detter J.C."/>
            <person name="Han C."/>
            <person name="Larimer F."/>
            <person name="Land M."/>
            <person name="Hauser L."/>
            <person name="Kyrpides N."/>
            <person name="Ovchinnikova G."/>
            <person name="Stolz J."/>
        </authorList>
    </citation>
    <scope>NUCLEOTIDE SEQUENCE [LARGE SCALE GENOMIC DNA]</scope>
    <source>
        <strain evidence="7">MLS10</strain>
    </source>
</reference>
<dbReference type="PROSITE" id="PS51192">
    <property type="entry name" value="HELICASE_ATP_BIND_1"/>
    <property type="match status" value="1"/>
</dbReference>
<dbReference type="InterPro" id="IPR014001">
    <property type="entry name" value="Helicase_ATP-bd"/>
</dbReference>
<dbReference type="InterPro" id="IPR050547">
    <property type="entry name" value="DEAD_box_RNA_helicases"/>
</dbReference>
<keyword evidence="8" id="KW-1185">Reference proteome</keyword>
<dbReference type="Gene3D" id="3.40.50.300">
    <property type="entry name" value="P-loop containing nucleotide triphosphate hydrolases"/>
    <property type="match status" value="2"/>
</dbReference>
<dbReference type="GO" id="GO:0016787">
    <property type="term" value="F:hydrolase activity"/>
    <property type="evidence" value="ECO:0007669"/>
    <property type="project" value="UniProtKB-KW"/>
</dbReference>
<accession>D6XTF4</accession>
<name>D6XTF4_BACIE</name>
<dbReference type="GO" id="GO:0005524">
    <property type="term" value="F:ATP binding"/>
    <property type="evidence" value="ECO:0007669"/>
    <property type="project" value="UniProtKB-KW"/>
</dbReference>
<dbReference type="PANTHER" id="PTHR47963:SF7">
    <property type="entry name" value="ATP-DEPENDENT RNA HELICASE YFML-RELATED"/>
    <property type="match status" value="1"/>
</dbReference>
<keyword evidence="4" id="KW-0067">ATP-binding</keyword>
<dbReference type="Pfam" id="PF00270">
    <property type="entry name" value="DEAD"/>
    <property type="match status" value="1"/>
</dbReference>
<keyword evidence="2" id="KW-0378">Hydrolase</keyword>
<dbReference type="InterPro" id="IPR001650">
    <property type="entry name" value="Helicase_C-like"/>
</dbReference>
<dbReference type="RefSeq" id="WP_013172514.1">
    <property type="nucleotide sequence ID" value="NC_014219.1"/>
</dbReference>
<dbReference type="AlphaFoldDB" id="D6XTF4"/>
<dbReference type="PROSITE" id="PS51194">
    <property type="entry name" value="HELICASE_CTER"/>
    <property type="match status" value="1"/>
</dbReference>
<evidence type="ECO:0000313" key="8">
    <source>
        <dbReference type="Proteomes" id="UP000000271"/>
    </source>
</evidence>
<gene>
    <name evidence="7" type="ordered locus">Bsel_1580</name>
</gene>
<evidence type="ECO:0000313" key="7">
    <source>
        <dbReference type="EMBL" id="ADH99090.1"/>
    </source>
</evidence>
<dbReference type="Pfam" id="PF00271">
    <property type="entry name" value="Helicase_C"/>
    <property type="match status" value="1"/>
</dbReference>
<dbReference type="STRING" id="439292.Bsel_1580"/>
<dbReference type="EMBL" id="CP001791">
    <property type="protein sequence ID" value="ADH99090.1"/>
    <property type="molecule type" value="Genomic_DNA"/>
</dbReference>
<evidence type="ECO:0000259" key="5">
    <source>
        <dbReference type="PROSITE" id="PS51192"/>
    </source>
</evidence>
<dbReference type="InterPro" id="IPR011545">
    <property type="entry name" value="DEAD/DEAH_box_helicase_dom"/>
</dbReference>
<evidence type="ECO:0000259" key="6">
    <source>
        <dbReference type="PROSITE" id="PS51194"/>
    </source>
</evidence>
<dbReference type="InterPro" id="IPR027417">
    <property type="entry name" value="P-loop_NTPase"/>
</dbReference>
<dbReference type="SMART" id="SM00490">
    <property type="entry name" value="HELICc"/>
    <property type="match status" value="1"/>
</dbReference>
<dbReference type="GO" id="GO:0005829">
    <property type="term" value="C:cytosol"/>
    <property type="evidence" value="ECO:0007669"/>
    <property type="project" value="TreeGrafter"/>
</dbReference>
<dbReference type="GO" id="GO:0005840">
    <property type="term" value="C:ribosome"/>
    <property type="evidence" value="ECO:0007669"/>
    <property type="project" value="TreeGrafter"/>
</dbReference>
<dbReference type="CDD" id="cd00268">
    <property type="entry name" value="DEADc"/>
    <property type="match status" value="1"/>
</dbReference>
<organism evidence="7 8">
    <name type="scientific">Bacillus selenitireducens (strain ATCC 700615 / DSM 15326 / MLS10)</name>
    <dbReference type="NCBI Taxonomy" id="439292"/>
    <lineage>
        <taxon>Bacteria</taxon>
        <taxon>Bacillati</taxon>
        <taxon>Bacillota</taxon>
        <taxon>Bacilli</taxon>
        <taxon>Bacillales</taxon>
        <taxon>Bacillaceae</taxon>
        <taxon>Salisediminibacterium</taxon>
    </lineage>
</organism>
<dbReference type="PANTHER" id="PTHR47963">
    <property type="entry name" value="DEAD-BOX ATP-DEPENDENT RNA HELICASE 47, MITOCHONDRIAL"/>
    <property type="match status" value="1"/>
</dbReference>
<dbReference type="HOGENOM" id="CLU_003041_1_3_9"/>
<dbReference type="SMART" id="SM00487">
    <property type="entry name" value="DEXDc"/>
    <property type="match status" value="1"/>
</dbReference>
<proteinExistence type="predicted"/>
<dbReference type="Proteomes" id="UP000000271">
    <property type="component" value="Chromosome"/>
</dbReference>
<dbReference type="OrthoDB" id="9805696at2"/>
<evidence type="ECO:0000256" key="2">
    <source>
        <dbReference type="ARBA" id="ARBA00022801"/>
    </source>
</evidence>
<keyword evidence="3 7" id="KW-0347">Helicase</keyword>
<protein>
    <submittedName>
        <fullName evidence="7">DEAD/DEAH box helicase domain protein</fullName>
    </submittedName>
</protein>
<evidence type="ECO:0000256" key="1">
    <source>
        <dbReference type="ARBA" id="ARBA00022741"/>
    </source>
</evidence>
<keyword evidence="1" id="KW-0547">Nucleotide-binding</keyword>
<dbReference type="GO" id="GO:0009409">
    <property type="term" value="P:response to cold"/>
    <property type="evidence" value="ECO:0007669"/>
    <property type="project" value="TreeGrafter"/>
</dbReference>
<dbReference type="GO" id="GO:0033592">
    <property type="term" value="F:RNA strand annealing activity"/>
    <property type="evidence" value="ECO:0007669"/>
    <property type="project" value="TreeGrafter"/>
</dbReference>
<dbReference type="KEGG" id="bse:Bsel_1580"/>
<feature type="domain" description="Helicase C-terminal" evidence="6">
    <location>
        <begin position="213"/>
        <end position="372"/>
    </location>
</feature>
<evidence type="ECO:0000256" key="4">
    <source>
        <dbReference type="ARBA" id="ARBA00022840"/>
    </source>
</evidence>
<dbReference type="CDD" id="cd18787">
    <property type="entry name" value="SF2_C_DEAD"/>
    <property type="match status" value="1"/>
</dbReference>
<feature type="domain" description="Helicase ATP-binding" evidence="5">
    <location>
        <begin position="32"/>
        <end position="202"/>
    </location>
</feature>
<dbReference type="SUPFAM" id="SSF52540">
    <property type="entry name" value="P-loop containing nucleoside triphosphate hydrolases"/>
    <property type="match status" value="1"/>
</dbReference>
<sequence>MDILRNETTAFIQQNWETSGFTGLTDIQHQMIPEARKGGALIAEAPTGTGKTLGYLIPALERIDEERPQTQVLIIVPGKELAMQVHEEVQKWTVGSSIRAAVMIGGANVKRQYEKLKKKPHVITGTPGRVNELIKDKKLKVHEVSTLVYDEADQLFVPDHLDTIDQINKAVPGKEQRIICSATIPERVVSFADERFSNIKTIRVEASSKDLQRVSHLYLLVEKRDKVKTLSKLSYLESFYGIAFLSDSFQVDQVHSKLQHDGNQTASLHGDKGKQGREKAMRAFRQRDARLLLTTDVASRGLDVKGVTHVIHFDLANDQRQYMHRSGRTARAGESGISLSIVTKGELQRLEQIAEEAALTLRRAELKYGELHTWSD</sequence>
<dbReference type="InterPro" id="IPR044742">
    <property type="entry name" value="DEAD/DEAH_RhlB"/>
</dbReference>
<dbReference type="GO" id="GO:0003724">
    <property type="term" value="F:RNA helicase activity"/>
    <property type="evidence" value="ECO:0007669"/>
    <property type="project" value="TreeGrafter"/>
</dbReference>